<dbReference type="InterPro" id="IPR009057">
    <property type="entry name" value="Homeodomain-like_sf"/>
</dbReference>
<dbReference type="PROSITE" id="PS50977">
    <property type="entry name" value="HTH_TETR_2"/>
    <property type="match status" value="1"/>
</dbReference>
<evidence type="ECO:0000256" key="4">
    <source>
        <dbReference type="PROSITE-ProRule" id="PRU00335"/>
    </source>
</evidence>
<protein>
    <submittedName>
        <fullName evidence="6">DNA-binding transcriptional regulator, AcrR family</fullName>
    </submittedName>
</protein>
<dbReference type="PANTHER" id="PTHR47506">
    <property type="entry name" value="TRANSCRIPTIONAL REGULATORY PROTEIN"/>
    <property type="match status" value="1"/>
</dbReference>
<dbReference type="PANTHER" id="PTHR47506:SF1">
    <property type="entry name" value="HTH-TYPE TRANSCRIPTIONAL REGULATOR YJDC"/>
    <property type="match status" value="1"/>
</dbReference>
<organism evidence="6 7">
    <name type="scientific">Asanoa hainanensis</name>
    <dbReference type="NCBI Taxonomy" id="560556"/>
    <lineage>
        <taxon>Bacteria</taxon>
        <taxon>Bacillati</taxon>
        <taxon>Actinomycetota</taxon>
        <taxon>Actinomycetes</taxon>
        <taxon>Micromonosporales</taxon>
        <taxon>Micromonosporaceae</taxon>
        <taxon>Asanoa</taxon>
    </lineage>
</organism>
<proteinExistence type="predicted"/>
<feature type="DNA-binding region" description="H-T-H motif" evidence="4">
    <location>
        <begin position="31"/>
        <end position="50"/>
    </location>
</feature>
<dbReference type="RefSeq" id="WP_089244583.1">
    <property type="nucleotide sequence ID" value="NZ_FZPH01000001.1"/>
</dbReference>
<dbReference type="Gene3D" id="1.10.10.60">
    <property type="entry name" value="Homeodomain-like"/>
    <property type="match status" value="1"/>
</dbReference>
<dbReference type="GO" id="GO:0003677">
    <property type="term" value="F:DNA binding"/>
    <property type="evidence" value="ECO:0007669"/>
    <property type="project" value="UniProtKB-UniRule"/>
</dbReference>
<dbReference type="Gene3D" id="1.10.357.10">
    <property type="entry name" value="Tetracycline Repressor, domain 2"/>
    <property type="match status" value="1"/>
</dbReference>
<evidence type="ECO:0000256" key="3">
    <source>
        <dbReference type="ARBA" id="ARBA00023163"/>
    </source>
</evidence>
<dbReference type="InterPro" id="IPR036271">
    <property type="entry name" value="Tet_transcr_reg_TetR-rel_C_sf"/>
</dbReference>
<dbReference type="OrthoDB" id="9805134at2"/>
<evidence type="ECO:0000256" key="1">
    <source>
        <dbReference type="ARBA" id="ARBA00023015"/>
    </source>
</evidence>
<keyword evidence="1" id="KW-0805">Transcription regulation</keyword>
<name>A0A239H9C1_9ACTN</name>
<dbReference type="SUPFAM" id="SSF48498">
    <property type="entry name" value="Tetracyclin repressor-like, C-terminal domain"/>
    <property type="match status" value="1"/>
</dbReference>
<dbReference type="EMBL" id="FZPH01000001">
    <property type="protein sequence ID" value="SNS77648.1"/>
    <property type="molecule type" value="Genomic_DNA"/>
</dbReference>
<evidence type="ECO:0000256" key="2">
    <source>
        <dbReference type="ARBA" id="ARBA00023125"/>
    </source>
</evidence>
<reference evidence="6 7" key="1">
    <citation type="submission" date="2017-06" db="EMBL/GenBank/DDBJ databases">
        <authorList>
            <person name="Kim H.J."/>
            <person name="Triplett B.A."/>
        </authorList>
    </citation>
    <scope>NUCLEOTIDE SEQUENCE [LARGE SCALE GENOMIC DNA]</scope>
    <source>
        <strain evidence="6 7">CGMCC 4.5593</strain>
    </source>
</reference>
<feature type="domain" description="HTH tetR-type" evidence="5">
    <location>
        <begin position="8"/>
        <end position="68"/>
    </location>
</feature>
<evidence type="ECO:0000259" key="5">
    <source>
        <dbReference type="PROSITE" id="PS50977"/>
    </source>
</evidence>
<dbReference type="SUPFAM" id="SSF46689">
    <property type="entry name" value="Homeodomain-like"/>
    <property type="match status" value="1"/>
</dbReference>
<keyword evidence="2 4" id="KW-0238">DNA-binding</keyword>
<dbReference type="AlphaFoldDB" id="A0A239H9C1"/>
<keyword evidence="3" id="KW-0804">Transcription</keyword>
<dbReference type="InterPro" id="IPR001647">
    <property type="entry name" value="HTH_TetR"/>
</dbReference>
<keyword evidence="7" id="KW-1185">Reference proteome</keyword>
<gene>
    <name evidence="6" type="ORF">SAMN05421812_101745</name>
</gene>
<evidence type="ECO:0000313" key="6">
    <source>
        <dbReference type="EMBL" id="SNS77648.1"/>
    </source>
</evidence>
<sequence>MAMGRPRGFDVDEVLEAALRVFWAKGYEGTTMADLSAATKLRAGSIYGAFGSKEGLFKQVVDRYSDNVYGYGAAALAADSPREVARLWLYGAADATTRPEYPAGCLLVQGALAAGDAAIEPGADLRARRQVAVVKLTERFAEAGELPPDVDPGDAARYVIALSQGFAVQAASGASRAELRSMADLALRQLPWE</sequence>
<accession>A0A239H9C1</accession>
<evidence type="ECO:0000313" key="7">
    <source>
        <dbReference type="Proteomes" id="UP000198362"/>
    </source>
</evidence>
<dbReference type="Proteomes" id="UP000198362">
    <property type="component" value="Unassembled WGS sequence"/>
</dbReference>
<dbReference type="Pfam" id="PF00440">
    <property type="entry name" value="TetR_N"/>
    <property type="match status" value="1"/>
</dbReference>
<dbReference type="PRINTS" id="PR00455">
    <property type="entry name" value="HTHTETR"/>
</dbReference>